<feature type="coiled-coil region" evidence="1">
    <location>
        <begin position="129"/>
        <end position="180"/>
    </location>
</feature>
<gene>
    <name evidence="2" type="ORF">GMARGA_LOCUS5330</name>
</gene>
<dbReference type="Proteomes" id="UP000789901">
    <property type="component" value="Unassembled WGS sequence"/>
</dbReference>
<organism evidence="2 3">
    <name type="scientific">Gigaspora margarita</name>
    <dbReference type="NCBI Taxonomy" id="4874"/>
    <lineage>
        <taxon>Eukaryota</taxon>
        <taxon>Fungi</taxon>
        <taxon>Fungi incertae sedis</taxon>
        <taxon>Mucoromycota</taxon>
        <taxon>Glomeromycotina</taxon>
        <taxon>Glomeromycetes</taxon>
        <taxon>Diversisporales</taxon>
        <taxon>Gigasporaceae</taxon>
        <taxon>Gigaspora</taxon>
    </lineage>
</organism>
<protein>
    <submittedName>
        <fullName evidence="2">2721_t:CDS:1</fullName>
    </submittedName>
</protein>
<proteinExistence type="predicted"/>
<comment type="caution">
    <text evidence="2">The sequence shown here is derived from an EMBL/GenBank/DDBJ whole genome shotgun (WGS) entry which is preliminary data.</text>
</comment>
<evidence type="ECO:0000313" key="3">
    <source>
        <dbReference type="Proteomes" id="UP000789901"/>
    </source>
</evidence>
<keyword evidence="3" id="KW-1185">Reference proteome</keyword>
<keyword evidence="1" id="KW-0175">Coiled coil</keyword>
<feature type="non-terminal residue" evidence="2">
    <location>
        <position position="203"/>
    </location>
</feature>
<name>A0ABN7UGK9_GIGMA</name>
<evidence type="ECO:0000256" key="1">
    <source>
        <dbReference type="SAM" id="Coils"/>
    </source>
</evidence>
<feature type="coiled-coil region" evidence="1">
    <location>
        <begin position="53"/>
        <end position="87"/>
    </location>
</feature>
<accession>A0ABN7UGK9</accession>
<evidence type="ECO:0000313" key="2">
    <source>
        <dbReference type="EMBL" id="CAG8567713.1"/>
    </source>
</evidence>
<sequence>MNQICTLKDLDNANKLGDASANYYPPSQTELEEQLSCAKKDREVAIYWENQFADNYNDNLDKSKKDNKKLSDRVHQLGEETMRLQSEIDNSKLGDEIRYLHSEINDLKLQITRKNISFADAESKFSIKSEEMQALQSKMEEEIQALQSRVKELDQDLFLAQNELSEIESLKNESELENTNLFLAKLDLEKTLSRERDKLTQIK</sequence>
<dbReference type="EMBL" id="CAJVQB010002251">
    <property type="protein sequence ID" value="CAG8567713.1"/>
    <property type="molecule type" value="Genomic_DNA"/>
</dbReference>
<reference evidence="2 3" key="1">
    <citation type="submission" date="2021-06" db="EMBL/GenBank/DDBJ databases">
        <authorList>
            <person name="Kallberg Y."/>
            <person name="Tangrot J."/>
            <person name="Rosling A."/>
        </authorList>
    </citation>
    <scope>NUCLEOTIDE SEQUENCE [LARGE SCALE GENOMIC DNA]</scope>
    <source>
        <strain evidence="2 3">120-4 pot B 10/14</strain>
    </source>
</reference>